<proteinExistence type="predicted"/>
<name>M7BG80_CHEMY</name>
<evidence type="ECO:0000313" key="3">
    <source>
        <dbReference type="Proteomes" id="UP000031443"/>
    </source>
</evidence>
<feature type="compositionally biased region" description="Basic and acidic residues" evidence="1">
    <location>
        <begin position="32"/>
        <end position="50"/>
    </location>
</feature>
<sequence length="96" mass="10948">MQTFVSNRGNPYEQPTWVDGEKIRKTQNKSRLHSEIHLRNPVKSDGKNEMGDTNVPRQLLTLAYNMTQGPLDVDCQKAQEYIRVPGSPEVHQKNGT</sequence>
<gene>
    <name evidence="2" type="ORF">UY3_08197</name>
</gene>
<evidence type="ECO:0000313" key="2">
    <source>
        <dbReference type="EMBL" id="EMP34620.1"/>
    </source>
</evidence>
<evidence type="ECO:0000256" key="1">
    <source>
        <dbReference type="SAM" id="MobiDB-lite"/>
    </source>
</evidence>
<protein>
    <submittedName>
        <fullName evidence="2">Uncharacterized protein</fullName>
    </submittedName>
</protein>
<dbReference type="Proteomes" id="UP000031443">
    <property type="component" value="Unassembled WGS sequence"/>
</dbReference>
<reference evidence="3" key="1">
    <citation type="journal article" date="2013" name="Nat. Genet.">
        <title>The draft genomes of soft-shell turtle and green sea turtle yield insights into the development and evolution of the turtle-specific body plan.</title>
        <authorList>
            <person name="Wang Z."/>
            <person name="Pascual-Anaya J."/>
            <person name="Zadissa A."/>
            <person name="Li W."/>
            <person name="Niimura Y."/>
            <person name="Huang Z."/>
            <person name="Li C."/>
            <person name="White S."/>
            <person name="Xiong Z."/>
            <person name="Fang D."/>
            <person name="Wang B."/>
            <person name="Ming Y."/>
            <person name="Chen Y."/>
            <person name="Zheng Y."/>
            <person name="Kuraku S."/>
            <person name="Pignatelli M."/>
            <person name="Herrero J."/>
            <person name="Beal K."/>
            <person name="Nozawa M."/>
            <person name="Li Q."/>
            <person name="Wang J."/>
            <person name="Zhang H."/>
            <person name="Yu L."/>
            <person name="Shigenobu S."/>
            <person name="Wang J."/>
            <person name="Liu J."/>
            <person name="Flicek P."/>
            <person name="Searle S."/>
            <person name="Wang J."/>
            <person name="Kuratani S."/>
            <person name="Yin Y."/>
            <person name="Aken B."/>
            <person name="Zhang G."/>
            <person name="Irie N."/>
        </authorList>
    </citation>
    <scope>NUCLEOTIDE SEQUENCE [LARGE SCALE GENOMIC DNA]</scope>
</reference>
<dbReference type="AlphaFoldDB" id="M7BG80"/>
<dbReference type="EMBL" id="KB532021">
    <property type="protein sequence ID" value="EMP34620.1"/>
    <property type="molecule type" value="Genomic_DNA"/>
</dbReference>
<accession>M7BG80</accession>
<organism evidence="2 3">
    <name type="scientific">Chelonia mydas</name>
    <name type="common">Green sea-turtle</name>
    <name type="synonym">Chelonia agassizi</name>
    <dbReference type="NCBI Taxonomy" id="8469"/>
    <lineage>
        <taxon>Eukaryota</taxon>
        <taxon>Metazoa</taxon>
        <taxon>Chordata</taxon>
        <taxon>Craniata</taxon>
        <taxon>Vertebrata</taxon>
        <taxon>Euteleostomi</taxon>
        <taxon>Archelosauria</taxon>
        <taxon>Testudinata</taxon>
        <taxon>Testudines</taxon>
        <taxon>Cryptodira</taxon>
        <taxon>Durocryptodira</taxon>
        <taxon>Americhelydia</taxon>
        <taxon>Chelonioidea</taxon>
        <taxon>Cheloniidae</taxon>
        <taxon>Chelonia</taxon>
    </lineage>
</organism>
<feature type="region of interest" description="Disordered" evidence="1">
    <location>
        <begin position="26"/>
        <end position="53"/>
    </location>
</feature>
<keyword evidence="3" id="KW-1185">Reference proteome</keyword>